<keyword evidence="2" id="KW-0963">Cytoplasm</keyword>
<comment type="caution">
    <text evidence="4">The sequence shown here is derived from an EMBL/GenBank/DDBJ whole genome shotgun (WGS) entry which is preliminary data.</text>
</comment>
<accession>A0ABT5WXV1</accession>
<dbReference type="PANTHER" id="PTHR46268:SF6">
    <property type="entry name" value="UNIVERSAL STRESS PROTEIN UP12"/>
    <property type="match status" value="1"/>
</dbReference>
<evidence type="ECO:0000256" key="2">
    <source>
        <dbReference type="PIRNR" id="PIRNR006276"/>
    </source>
</evidence>
<gene>
    <name evidence="4" type="ORF">PYV00_23595</name>
</gene>
<comment type="subcellular location">
    <subcellularLocation>
        <location evidence="2">Cytoplasm</location>
    </subcellularLocation>
</comment>
<evidence type="ECO:0000256" key="1">
    <source>
        <dbReference type="ARBA" id="ARBA00008791"/>
    </source>
</evidence>
<organism evidence="4 5">
    <name type="scientific">Novosphingobium album</name>
    <name type="common">ex Liu et al. 2023</name>
    <dbReference type="NCBI Taxonomy" id="3031130"/>
    <lineage>
        <taxon>Bacteria</taxon>
        <taxon>Pseudomonadati</taxon>
        <taxon>Pseudomonadota</taxon>
        <taxon>Alphaproteobacteria</taxon>
        <taxon>Sphingomonadales</taxon>
        <taxon>Sphingomonadaceae</taxon>
        <taxon>Novosphingobium</taxon>
    </lineage>
</organism>
<dbReference type="Pfam" id="PF00582">
    <property type="entry name" value="Usp"/>
    <property type="match status" value="1"/>
</dbReference>
<comment type="similarity">
    <text evidence="1 2">Belongs to the universal stress protein A family.</text>
</comment>
<evidence type="ECO:0000259" key="3">
    <source>
        <dbReference type="Pfam" id="PF00582"/>
    </source>
</evidence>
<protein>
    <recommendedName>
        <fullName evidence="2">Universal stress protein</fullName>
    </recommendedName>
</protein>
<evidence type="ECO:0000313" key="4">
    <source>
        <dbReference type="EMBL" id="MDE8654681.1"/>
    </source>
</evidence>
<dbReference type="PANTHER" id="PTHR46268">
    <property type="entry name" value="STRESS RESPONSE PROTEIN NHAX"/>
    <property type="match status" value="1"/>
</dbReference>
<evidence type="ECO:0000313" key="5">
    <source>
        <dbReference type="Proteomes" id="UP001216253"/>
    </source>
</evidence>
<dbReference type="CDD" id="cd00293">
    <property type="entry name" value="USP-like"/>
    <property type="match status" value="1"/>
</dbReference>
<dbReference type="Gene3D" id="3.40.50.620">
    <property type="entry name" value="HUPs"/>
    <property type="match status" value="1"/>
</dbReference>
<proteinExistence type="inferred from homology"/>
<dbReference type="RefSeq" id="WP_275230799.1">
    <property type="nucleotide sequence ID" value="NZ_JARESE010000098.1"/>
</dbReference>
<dbReference type="InterPro" id="IPR006015">
    <property type="entry name" value="Universal_stress_UspA"/>
</dbReference>
<dbReference type="InterPro" id="IPR006016">
    <property type="entry name" value="UspA"/>
</dbReference>
<dbReference type="PIRSF" id="PIRSF006276">
    <property type="entry name" value="UspA"/>
    <property type="match status" value="1"/>
</dbReference>
<keyword evidence="5" id="KW-1185">Reference proteome</keyword>
<reference evidence="4 5" key="1">
    <citation type="submission" date="2023-03" db="EMBL/GenBank/DDBJ databases">
        <title>NovoSphingobium album sp. nov. isolated from polycyclic aromatic hydrocarbons- and heavy-metal polluted soil.</title>
        <authorList>
            <person name="Liu Z."/>
            <person name="Wang K."/>
        </authorList>
    </citation>
    <scope>NUCLEOTIDE SEQUENCE [LARGE SCALE GENOMIC DNA]</scope>
    <source>
        <strain evidence="4 5">H3SJ31-1</strain>
    </source>
</reference>
<sequence>MTIKTILVAIDVLDADGAMRVIEGARSIADTTGADVRLLHVLPTLPTRYSRYLRAEFEAGARADALKELTRLVTILDRPNDTVSVVVRQGRIAAEVVAEANARDADLVIVGAHFGVIERLMGSNAVAIMRDSACDVLVIKRSVQHLAEGPATP</sequence>
<dbReference type="InterPro" id="IPR014729">
    <property type="entry name" value="Rossmann-like_a/b/a_fold"/>
</dbReference>
<dbReference type="EMBL" id="JARESE010000098">
    <property type="protein sequence ID" value="MDE8654681.1"/>
    <property type="molecule type" value="Genomic_DNA"/>
</dbReference>
<dbReference type="Proteomes" id="UP001216253">
    <property type="component" value="Unassembled WGS sequence"/>
</dbReference>
<feature type="domain" description="UspA" evidence="3">
    <location>
        <begin position="3"/>
        <end position="140"/>
    </location>
</feature>
<dbReference type="SUPFAM" id="SSF52402">
    <property type="entry name" value="Adenine nucleotide alpha hydrolases-like"/>
    <property type="match status" value="1"/>
</dbReference>
<name>A0ABT5WXV1_9SPHN</name>